<sequence>MVTRYLRKMVCTVSEQHISVDECRRLFDGNDGVIDLLLRYYDRLCIALCSDVPAGQSADSRLSETALRTLEQVHEAIIDWTNDSLMSGMSPMDYEKAIRYGLVALQLLSGVLIRQLLPSDMYQCMRAEWIRTTDSVLQSAMREQVYQNLDLEYRIAKEWADYELAVVSNDVDLAEQHIARCEELFDTLQTQQGDGSWMGSTKCAFSGEPVTLKLVKSRRGHIASFQALVKAESALASDKEGAARRLESIVRTFTAGETAGGYFSFVQKIATVRLLASIYNEQSQTGNEARLVVIELFLYMERLVAECGDSDSDTASVPLRPIVGRCVDCLQRLGEIAQDDSQVWEELARMLDTAFFSTSCMQMLALSLEVAAYFSVDQPAESPLAVSPEATLSVMATWLVAKLSADIPALPVAEEFACVPPNCSDEAVDEKAAVSDTGAEPTADPPQARG</sequence>
<proteinExistence type="predicted"/>
<feature type="region of interest" description="Disordered" evidence="1">
    <location>
        <begin position="429"/>
        <end position="450"/>
    </location>
</feature>
<dbReference type="Proteomes" id="UP000193922">
    <property type="component" value="Unassembled WGS sequence"/>
</dbReference>
<keyword evidence="3" id="KW-1185">Reference proteome</keyword>
<name>A0A1Y1WHT5_9FUNG</name>
<protein>
    <submittedName>
        <fullName evidence="2">Uncharacterized protein</fullName>
    </submittedName>
</protein>
<evidence type="ECO:0000313" key="2">
    <source>
        <dbReference type="EMBL" id="ORX72898.1"/>
    </source>
</evidence>
<accession>A0A1Y1WHT5</accession>
<evidence type="ECO:0000313" key="3">
    <source>
        <dbReference type="Proteomes" id="UP000193922"/>
    </source>
</evidence>
<dbReference type="EMBL" id="MCFD01000002">
    <property type="protein sequence ID" value="ORX72898.1"/>
    <property type="molecule type" value="Genomic_DNA"/>
</dbReference>
<dbReference type="AlphaFoldDB" id="A0A1Y1WHT5"/>
<evidence type="ECO:0000256" key="1">
    <source>
        <dbReference type="SAM" id="MobiDB-lite"/>
    </source>
</evidence>
<gene>
    <name evidence="2" type="ORF">DL89DRAFT_84373</name>
</gene>
<organism evidence="2 3">
    <name type="scientific">Linderina pennispora</name>
    <dbReference type="NCBI Taxonomy" id="61395"/>
    <lineage>
        <taxon>Eukaryota</taxon>
        <taxon>Fungi</taxon>
        <taxon>Fungi incertae sedis</taxon>
        <taxon>Zoopagomycota</taxon>
        <taxon>Kickxellomycotina</taxon>
        <taxon>Kickxellomycetes</taxon>
        <taxon>Kickxellales</taxon>
        <taxon>Kickxellaceae</taxon>
        <taxon>Linderina</taxon>
    </lineage>
</organism>
<comment type="caution">
    <text evidence="2">The sequence shown here is derived from an EMBL/GenBank/DDBJ whole genome shotgun (WGS) entry which is preliminary data.</text>
</comment>
<dbReference type="RefSeq" id="XP_040746238.1">
    <property type="nucleotide sequence ID" value="XM_040892149.1"/>
</dbReference>
<dbReference type="OrthoDB" id="5566548at2759"/>
<dbReference type="GeneID" id="63808797"/>
<reference evidence="2 3" key="1">
    <citation type="submission" date="2016-07" db="EMBL/GenBank/DDBJ databases">
        <title>Pervasive Adenine N6-methylation of Active Genes in Fungi.</title>
        <authorList>
            <consortium name="DOE Joint Genome Institute"/>
            <person name="Mondo S.J."/>
            <person name="Dannebaum R.O."/>
            <person name="Kuo R.C."/>
            <person name="Labutti K."/>
            <person name="Haridas S."/>
            <person name="Kuo A."/>
            <person name="Salamov A."/>
            <person name="Ahrendt S.R."/>
            <person name="Lipzen A."/>
            <person name="Sullivan W."/>
            <person name="Andreopoulos W.B."/>
            <person name="Clum A."/>
            <person name="Lindquist E."/>
            <person name="Daum C."/>
            <person name="Ramamoorthy G.K."/>
            <person name="Gryganskyi A."/>
            <person name="Culley D."/>
            <person name="Magnuson J.K."/>
            <person name="James T.Y."/>
            <person name="O'Malley M.A."/>
            <person name="Stajich J.E."/>
            <person name="Spatafora J.W."/>
            <person name="Visel A."/>
            <person name="Grigoriev I.V."/>
        </authorList>
    </citation>
    <scope>NUCLEOTIDE SEQUENCE [LARGE SCALE GENOMIC DNA]</scope>
    <source>
        <strain evidence="2 3">ATCC 12442</strain>
    </source>
</reference>